<evidence type="ECO:0000259" key="2">
    <source>
        <dbReference type="Pfam" id="PF09992"/>
    </source>
</evidence>
<dbReference type="Pfam" id="PF09992">
    <property type="entry name" value="NAGPA"/>
    <property type="match status" value="1"/>
</dbReference>
<reference evidence="4" key="3">
    <citation type="submission" date="2019-07" db="EMBL/GenBank/DDBJ databases">
        <authorList>
            <person name="Ross B.D."/>
            <person name="Verster A.J."/>
            <person name="Radey M.C."/>
            <person name="Schmidtke D.T."/>
            <person name="Pope C.E."/>
            <person name="Hoffman L.R."/>
            <person name="Hajjar A."/>
            <person name="Peterson S.B."/>
            <person name="Borenstein E."/>
            <person name="Mougous J.D."/>
        </authorList>
    </citation>
    <scope>NUCLEOTIDE SEQUENCE</scope>
    <source>
        <strain evidence="4">3725 D1 iv</strain>
    </source>
</reference>
<name>A0A413UZP9_BACOV</name>
<dbReference type="PANTHER" id="PTHR40446">
    <property type="entry name" value="N-ACETYLGLUCOSAMINE-1-PHOSPHODIESTER ALPHA-N-ACETYLGLUCOSAMINIDASE"/>
    <property type="match status" value="1"/>
</dbReference>
<feature type="signal peptide" evidence="1">
    <location>
        <begin position="1"/>
        <end position="29"/>
    </location>
</feature>
<evidence type="ECO:0000256" key="1">
    <source>
        <dbReference type="SAM" id="SignalP"/>
    </source>
</evidence>
<dbReference type="AlphaFoldDB" id="A0A413UZP9"/>
<proteinExistence type="predicted"/>
<evidence type="ECO:0000313" key="6">
    <source>
        <dbReference type="Proteomes" id="UP001215078"/>
    </source>
</evidence>
<dbReference type="RefSeq" id="WP_004326534.1">
    <property type="nucleotide sequence ID" value="NZ_CACRTD010000054.1"/>
</dbReference>
<accession>A0A413UZP9</accession>
<dbReference type="InterPro" id="IPR018711">
    <property type="entry name" value="NAGPA"/>
</dbReference>
<keyword evidence="3" id="KW-0326">Glycosidase</keyword>
<protein>
    <submittedName>
        <fullName evidence="3">Phosphodiester glycosidase family protein</fullName>
    </submittedName>
</protein>
<reference evidence="3" key="4">
    <citation type="submission" date="2022-10" db="EMBL/GenBank/DDBJ databases">
        <title>Human gut microbiome strain richness.</title>
        <authorList>
            <person name="Chen-Liaw A."/>
        </authorList>
    </citation>
    <scope>NUCLEOTIDE SEQUENCE</scope>
    <source>
        <strain evidence="3">RTP21484st1_H8_RTP21484_190118</strain>
    </source>
</reference>
<dbReference type="EMBL" id="JAQQPO010000038">
    <property type="protein sequence ID" value="MDC7961146.1"/>
    <property type="molecule type" value="Genomic_DNA"/>
</dbReference>
<evidence type="ECO:0000313" key="3">
    <source>
        <dbReference type="EMBL" id="MDC7961146.1"/>
    </source>
</evidence>
<dbReference type="PANTHER" id="PTHR40446:SF2">
    <property type="entry name" value="N-ACETYLGLUCOSAMINE-1-PHOSPHODIESTER ALPHA-N-ACETYLGLUCOSAMINIDASE"/>
    <property type="match status" value="1"/>
</dbReference>
<reference evidence="5" key="1">
    <citation type="journal article" date="2018" name="J. Anim. Genet.">
        <title>Acquired interbacterial defense systems protect against interspecies antagonism in the human gut microbiome.</title>
        <authorList>
            <person name="Ross B.D."/>
            <person name="Verster A.J."/>
            <person name="Radey M.C."/>
            <person name="Schmidtke D.T."/>
            <person name="Pope C.E."/>
            <person name="Hoffman L.R."/>
            <person name="Hajjar A."/>
            <person name="Peterson S.B."/>
            <person name="Borenstein E."/>
            <person name="Mougous J."/>
        </authorList>
    </citation>
    <scope>NUCLEOTIDE SEQUENCE [LARGE SCALE GENOMIC DNA]</scope>
    <source>
        <strain evidence="5">3725 D1 iv</strain>
    </source>
</reference>
<dbReference type="Proteomes" id="UP001215078">
    <property type="component" value="Unassembled WGS sequence"/>
</dbReference>
<dbReference type="GO" id="GO:0016798">
    <property type="term" value="F:hydrolase activity, acting on glycosyl bonds"/>
    <property type="evidence" value="ECO:0007669"/>
    <property type="project" value="UniProtKB-KW"/>
</dbReference>
<organism evidence="3 6">
    <name type="scientific">Bacteroides ovatus</name>
    <dbReference type="NCBI Taxonomy" id="28116"/>
    <lineage>
        <taxon>Bacteria</taxon>
        <taxon>Pseudomonadati</taxon>
        <taxon>Bacteroidota</taxon>
        <taxon>Bacteroidia</taxon>
        <taxon>Bacteroidales</taxon>
        <taxon>Bacteroidaceae</taxon>
        <taxon>Bacteroides</taxon>
    </lineage>
</organism>
<feature type="chain" id="PRO_5042713967" evidence="1">
    <location>
        <begin position="30"/>
        <end position="322"/>
    </location>
</feature>
<evidence type="ECO:0000313" key="4">
    <source>
        <dbReference type="EMBL" id="QDM09003.1"/>
    </source>
</evidence>
<feature type="domain" description="Phosphodiester glycosidase" evidence="2">
    <location>
        <begin position="130"/>
        <end position="317"/>
    </location>
</feature>
<keyword evidence="1" id="KW-0732">Signal</keyword>
<dbReference type="Proteomes" id="UP000318823">
    <property type="component" value="Chromosome"/>
</dbReference>
<keyword evidence="3" id="KW-0378">Hydrolase</keyword>
<dbReference type="PROSITE" id="PS51257">
    <property type="entry name" value="PROKAR_LIPOPROTEIN"/>
    <property type="match status" value="1"/>
</dbReference>
<evidence type="ECO:0000313" key="5">
    <source>
        <dbReference type="Proteomes" id="UP000318823"/>
    </source>
</evidence>
<reference evidence="4" key="2">
    <citation type="journal article" date="2018" name="Nature">
        <title>Human gut bacteria contain acquired interbacterial defence systems.</title>
        <authorList>
            <person name="Ross B.D."/>
            <person name="Verster A.J."/>
            <person name="Radey M.C."/>
            <person name="Schmidtke D.T."/>
            <person name="Pope C.E."/>
            <person name="Hoffman L.R."/>
            <person name="Hajjar A."/>
            <person name="Peterson S.B."/>
            <person name="Borenstein E."/>
            <person name="Mougous J."/>
        </authorList>
    </citation>
    <scope>NUCLEOTIDE SEQUENCE</scope>
    <source>
        <strain evidence="4">3725 D1 iv</strain>
    </source>
</reference>
<sequence length="322" mass="35587">MKYNYMYILKSLRTSLLLMVMVLSCSCSNEENSAPHKGATLPIMQGIADNVPYIQSVEKEAAYDLHEGIHITDVTFTYCAHPTRMLIAEIDLTKNVTIAVSTPDNKPEVGILKQQVKVQAEKAEASGRKVLLGTNGDYYSQSKTDDTWIPGGLVYKDGVALWTKLGWEADHAFYLLDDGTAHITPVEEFNAVKDHVRDALSGWQRLLIDGQLAGKFTVNDNAMQFHPRTFVGVSKDNKKVYLFVIDGRQPEYSNGMLLEDMMLLCQGAGCYQALNLDGGGSTTMVRRVEQAGSPVSFEIMNTPSDVPSRAVLNGLQVIEKNN</sequence>
<gene>
    <name evidence="4" type="ORF">DYI28_09925</name>
    <name evidence="3" type="ORF">PQ628_23380</name>
</gene>
<dbReference type="EMBL" id="CP041395">
    <property type="protein sequence ID" value="QDM09003.1"/>
    <property type="molecule type" value="Genomic_DNA"/>
</dbReference>